<keyword evidence="2" id="KW-1277">Toxin-antitoxin system</keyword>
<name>A0A7X1ZGI4_9PROT</name>
<dbReference type="PANTHER" id="PTHR33755:SF6">
    <property type="entry name" value="PLASMID STABILIZATION SYSTEM PROTEIN"/>
    <property type="match status" value="1"/>
</dbReference>
<accession>A0A7X1ZGI4</accession>
<comment type="similarity">
    <text evidence="1">Belongs to the RelE toxin family.</text>
</comment>
<dbReference type="EMBL" id="WIVE01000071">
    <property type="protein sequence ID" value="MQX38111.1"/>
    <property type="molecule type" value="Genomic_DNA"/>
</dbReference>
<gene>
    <name evidence="3" type="ORF">GHC57_16465</name>
</gene>
<organism evidence="3 4">
    <name type="scientific">Roseospira navarrensis</name>
    <dbReference type="NCBI Taxonomy" id="140058"/>
    <lineage>
        <taxon>Bacteria</taxon>
        <taxon>Pseudomonadati</taxon>
        <taxon>Pseudomonadota</taxon>
        <taxon>Alphaproteobacteria</taxon>
        <taxon>Rhodospirillales</taxon>
        <taxon>Rhodospirillaceae</taxon>
        <taxon>Roseospira</taxon>
    </lineage>
</organism>
<sequence>MPNAVPDLVWTRAARADLLAMVSYIAEDNPVAAQALVDSIRTKAARLTETPRLYRVGRVDGTREMVVRRRYVVVYRHDAATVTILRVLHTAQHWP</sequence>
<protein>
    <submittedName>
        <fullName evidence="3">Type II toxin-antitoxin system mRNA interferase toxin, RelE/StbE family</fullName>
    </submittedName>
</protein>
<dbReference type="PANTHER" id="PTHR33755">
    <property type="entry name" value="TOXIN PARE1-RELATED"/>
    <property type="match status" value="1"/>
</dbReference>
<dbReference type="NCBIfam" id="TIGR02385">
    <property type="entry name" value="RelE_StbE"/>
    <property type="match status" value="1"/>
</dbReference>
<dbReference type="InterPro" id="IPR051803">
    <property type="entry name" value="TA_system_RelE-like_toxin"/>
</dbReference>
<comment type="caution">
    <text evidence="3">The sequence shown here is derived from an EMBL/GenBank/DDBJ whole genome shotgun (WGS) entry which is preliminary data.</text>
</comment>
<reference evidence="3 4" key="1">
    <citation type="submission" date="2019-10" db="EMBL/GenBank/DDBJ databases">
        <title>Draft whole-genome sequence of the purple nonsulfur photosynthetic bacterium Roseospira navarrensis DSM 15114.</title>
        <authorList>
            <person name="Kyndt J.A."/>
            <person name="Meyer T.E."/>
        </authorList>
    </citation>
    <scope>NUCLEOTIDE SEQUENCE [LARGE SCALE GENOMIC DNA]</scope>
    <source>
        <strain evidence="3 4">DSM 15114</strain>
    </source>
</reference>
<evidence type="ECO:0000313" key="4">
    <source>
        <dbReference type="Proteomes" id="UP000434582"/>
    </source>
</evidence>
<dbReference type="Gene3D" id="3.30.2310.20">
    <property type="entry name" value="RelE-like"/>
    <property type="match status" value="1"/>
</dbReference>
<keyword evidence="4" id="KW-1185">Reference proteome</keyword>
<evidence type="ECO:0000313" key="3">
    <source>
        <dbReference type="EMBL" id="MQX38111.1"/>
    </source>
</evidence>
<evidence type="ECO:0000256" key="1">
    <source>
        <dbReference type="ARBA" id="ARBA00006226"/>
    </source>
</evidence>
<dbReference type="OrthoDB" id="595470at2"/>
<dbReference type="Proteomes" id="UP000434582">
    <property type="component" value="Unassembled WGS sequence"/>
</dbReference>
<evidence type="ECO:0000256" key="2">
    <source>
        <dbReference type="ARBA" id="ARBA00022649"/>
    </source>
</evidence>
<dbReference type="InterPro" id="IPR007712">
    <property type="entry name" value="RelE/ParE_toxin"/>
</dbReference>
<dbReference type="Pfam" id="PF05016">
    <property type="entry name" value="ParE_toxin"/>
    <property type="match status" value="1"/>
</dbReference>
<proteinExistence type="inferred from homology"/>
<dbReference type="InterPro" id="IPR035093">
    <property type="entry name" value="RelE/ParE_toxin_dom_sf"/>
</dbReference>
<dbReference type="AlphaFoldDB" id="A0A7X1ZGI4"/>